<organism evidence="1 2">
    <name type="scientific">Persea americana</name>
    <name type="common">Avocado</name>
    <dbReference type="NCBI Taxonomy" id="3435"/>
    <lineage>
        <taxon>Eukaryota</taxon>
        <taxon>Viridiplantae</taxon>
        <taxon>Streptophyta</taxon>
        <taxon>Embryophyta</taxon>
        <taxon>Tracheophyta</taxon>
        <taxon>Spermatophyta</taxon>
        <taxon>Magnoliopsida</taxon>
        <taxon>Magnoliidae</taxon>
        <taxon>Laurales</taxon>
        <taxon>Lauraceae</taxon>
        <taxon>Persea</taxon>
    </lineage>
</organism>
<dbReference type="Proteomes" id="UP001234297">
    <property type="component" value="Chromosome 3"/>
</dbReference>
<reference evidence="1 2" key="1">
    <citation type="journal article" date="2022" name="Hortic Res">
        <title>A haplotype resolved chromosomal level avocado genome allows analysis of novel avocado genes.</title>
        <authorList>
            <person name="Nath O."/>
            <person name="Fletcher S.J."/>
            <person name="Hayward A."/>
            <person name="Shaw L.M."/>
            <person name="Masouleh A.K."/>
            <person name="Furtado A."/>
            <person name="Henry R.J."/>
            <person name="Mitter N."/>
        </authorList>
    </citation>
    <scope>NUCLEOTIDE SEQUENCE [LARGE SCALE GENOMIC DNA]</scope>
    <source>
        <strain evidence="2">cv. Hass</strain>
    </source>
</reference>
<sequence>MEVRRFANYPPTVWDIARIRSHLARSDCNVAVGLSYDHHKRLKETIQRRLQDITQPHQLLGLIDAVQHLGVAYQFEQEISDALSGLHSENTEQAIKDSLHHTSLYFRLLRQHGCNLSSDIFNKFKEEGGGFKASLCEDAMGLLSMYEAAHLGVKGEAILEEAKVFSTENLKILMERVERKLADRIEHALEIPLHWRALRMEARWYIDVYEKEDGRIGDLLDFAKLDFNMAQMVYQTELKELSMWWELLGLPERMGFIRDRLLECYLFAIESVVEPQYSQCRIAFTKGAHLVTTMDDFYDAYGLPDEQKVFADTVNRYDLEGIDQLPEYMKLFYLALYNTTNEIAYIILKEKGFNATQYLKRLWAMQSNAYLQEAQWVNDGYIPKFDEYLENALLSVGAPLVLGLSYPMIQQRISKEEIDLIPKDVNLLCWAAITFRLYDDMGTSKAEQQRGDHIRDLISDGWKELNAECLKPTSLSKHYVGVAPNSVRAVFGVHPVSAPPTSRRWPPRDLACLSLLHRSSALSFLHQRRRVAACRLSRRLPCSKSNPSGRLVSSSIDGSISDWDLFSLKQKRVELKLEESQKGEVSSHKGKKLCLRRWLYISRILKKGYLGEEAVLEKVVVYLKDLASSLKLVRLEAESLLELVLSVPMQALSSSSLRS</sequence>
<evidence type="ECO:0000313" key="1">
    <source>
        <dbReference type="EMBL" id="KAJ8637482.1"/>
    </source>
</evidence>
<evidence type="ECO:0000313" key="2">
    <source>
        <dbReference type="Proteomes" id="UP001234297"/>
    </source>
</evidence>
<protein>
    <submittedName>
        <fullName evidence="1">Uncharacterized protein</fullName>
    </submittedName>
</protein>
<name>A0ACC2LVG5_PERAE</name>
<gene>
    <name evidence="1" type="ORF">MRB53_011749</name>
</gene>
<comment type="caution">
    <text evidence="1">The sequence shown here is derived from an EMBL/GenBank/DDBJ whole genome shotgun (WGS) entry which is preliminary data.</text>
</comment>
<accession>A0ACC2LVG5</accession>
<proteinExistence type="predicted"/>
<keyword evidence="2" id="KW-1185">Reference proteome</keyword>
<dbReference type="EMBL" id="CM056811">
    <property type="protein sequence ID" value="KAJ8637482.1"/>
    <property type="molecule type" value="Genomic_DNA"/>
</dbReference>